<keyword evidence="2" id="KW-1185">Reference proteome</keyword>
<dbReference type="GeneID" id="107947817"/>
<reference evidence="3" key="2">
    <citation type="submission" date="2025-08" db="UniProtKB">
        <authorList>
            <consortium name="RefSeq"/>
        </authorList>
    </citation>
    <scope>IDENTIFICATION</scope>
</reference>
<sequence length="149" mass="17170">MRKGEHPHYVQRLAQRRKSGSPSWLTRGPPPFLKWHRFINRLFKTFLLLFSSSNAAIILTKIHSPKINLLGHIPAATEPPFHLVADNARAATRSRRRRLHSTKSEIFRISLASFQGLMDNTFGSPFQLRSQRSEQRSMADSQGSIVRRR</sequence>
<proteinExistence type="predicted"/>
<evidence type="ECO:0000313" key="3">
    <source>
        <dbReference type="RefSeq" id="XP_040967129.1"/>
    </source>
</evidence>
<evidence type="ECO:0000256" key="1">
    <source>
        <dbReference type="SAM" id="MobiDB-lite"/>
    </source>
</evidence>
<gene>
    <name evidence="3" type="primary">LOC107947817</name>
</gene>
<dbReference type="Proteomes" id="UP000818029">
    <property type="component" value="Chromosome A04"/>
</dbReference>
<feature type="region of interest" description="Disordered" evidence="1">
    <location>
        <begin position="128"/>
        <end position="149"/>
    </location>
</feature>
<reference evidence="2" key="1">
    <citation type="journal article" date="2020" name="Nat. Genet.">
        <title>Genomic diversifications of five Gossypium allopolyploid species and their impact on cotton improvement.</title>
        <authorList>
            <person name="Chen Z.J."/>
            <person name="Sreedasyam A."/>
            <person name="Ando A."/>
            <person name="Song Q."/>
            <person name="De Santiago L.M."/>
            <person name="Hulse-Kemp A.M."/>
            <person name="Ding M."/>
            <person name="Ye W."/>
            <person name="Kirkbride R.C."/>
            <person name="Jenkins J."/>
            <person name="Plott C."/>
            <person name="Lovell J."/>
            <person name="Lin Y.M."/>
            <person name="Vaughn R."/>
            <person name="Liu B."/>
            <person name="Simpson S."/>
            <person name="Scheffler B.E."/>
            <person name="Wen L."/>
            <person name="Saski C.A."/>
            <person name="Grover C.E."/>
            <person name="Hu G."/>
            <person name="Conover J.L."/>
            <person name="Carlson J.W."/>
            <person name="Shu S."/>
            <person name="Boston L.B."/>
            <person name="Williams M."/>
            <person name="Peterson D.G."/>
            <person name="McGee K."/>
            <person name="Jones D.C."/>
            <person name="Wendel J.F."/>
            <person name="Stelly D.M."/>
            <person name="Grimwood J."/>
            <person name="Schmutz J."/>
        </authorList>
    </citation>
    <scope>NUCLEOTIDE SEQUENCE [LARGE SCALE GENOMIC DNA]</scope>
    <source>
        <strain evidence="2">cv. TM-1</strain>
    </source>
</reference>
<feature type="compositionally biased region" description="Polar residues" evidence="1">
    <location>
        <begin position="138"/>
        <end position="149"/>
    </location>
</feature>
<evidence type="ECO:0000313" key="2">
    <source>
        <dbReference type="Proteomes" id="UP000818029"/>
    </source>
</evidence>
<name>A0ABM3BJ96_GOSHI</name>
<protein>
    <submittedName>
        <fullName evidence="3">Uncharacterized protein</fullName>
    </submittedName>
</protein>
<accession>A0ABM3BJ96</accession>
<organism evidence="2 3">
    <name type="scientific">Gossypium hirsutum</name>
    <name type="common">Upland cotton</name>
    <name type="synonym">Gossypium mexicanum</name>
    <dbReference type="NCBI Taxonomy" id="3635"/>
    <lineage>
        <taxon>Eukaryota</taxon>
        <taxon>Viridiplantae</taxon>
        <taxon>Streptophyta</taxon>
        <taxon>Embryophyta</taxon>
        <taxon>Tracheophyta</taxon>
        <taxon>Spermatophyta</taxon>
        <taxon>Magnoliopsida</taxon>
        <taxon>eudicotyledons</taxon>
        <taxon>Gunneridae</taxon>
        <taxon>Pentapetalae</taxon>
        <taxon>rosids</taxon>
        <taxon>malvids</taxon>
        <taxon>Malvales</taxon>
        <taxon>Malvaceae</taxon>
        <taxon>Malvoideae</taxon>
        <taxon>Gossypium</taxon>
    </lineage>
</organism>
<dbReference type="RefSeq" id="XP_040967129.1">
    <property type="nucleotide sequence ID" value="XM_041111195.1"/>
</dbReference>